<protein>
    <submittedName>
        <fullName evidence="5">Solute carrier family 28 member 3</fullName>
    </submittedName>
</protein>
<dbReference type="PANTHER" id="PTHR10590:SF4">
    <property type="entry name" value="SOLUTE CARRIER FAMILY 28 MEMBER 3"/>
    <property type="match status" value="1"/>
</dbReference>
<evidence type="ECO:0000256" key="1">
    <source>
        <dbReference type="SAM" id="Phobius"/>
    </source>
</evidence>
<keyword evidence="2" id="KW-0732">Signal</keyword>
<feature type="non-terminal residue" evidence="5">
    <location>
        <position position="294"/>
    </location>
</feature>
<evidence type="ECO:0000259" key="4">
    <source>
        <dbReference type="Pfam" id="PF07670"/>
    </source>
</evidence>
<dbReference type="EMBL" id="KK121619">
    <property type="protein sequence ID" value="KFM80866.1"/>
    <property type="molecule type" value="Genomic_DNA"/>
</dbReference>
<keyword evidence="6" id="KW-1185">Reference proteome</keyword>
<dbReference type="InterPro" id="IPR008276">
    <property type="entry name" value="C_nuclsd_transpt"/>
</dbReference>
<dbReference type="Pfam" id="PF07662">
    <property type="entry name" value="Nucleos_tra2_C"/>
    <property type="match status" value="1"/>
</dbReference>
<dbReference type="PROSITE" id="PS51257">
    <property type="entry name" value="PROKAR_LIPOPROTEIN"/>
    <property type="match status" value="1"/>
</dbReference>
<feature type="transmembrane region" description="Helical" evidence="1">
    <location>
        <begin position="270"/>
        <end position="292"/>
    </location>
</feature>
<dbReference type="Pfam" id="PF07670">
    <property type="entry name" value="Gate"/>
    <property type="match status" value="1"/>
</dbReference>
<dbReference type="AlphaFoldDB" id="A0A087UU27"/>
<dbReference type="OrthoDB" id="6512830at2759"/>
<dbReference type="STRING" id="407821.A0A087UU27"/>
<feature type="transmembrane region" description="Helical" evidence="1">
    <location>
        <begin position="53"/>
        <end position="75"/>
    </location>
</feature>
<gene>
    <name evidence="5" type="ORF">X975_16268</name>
</gene>
<keyword evidence="1" id="KW-0472">Membrane</keyword>
<sequence length="294" mass="31266">MQVLVMKVGWLLQHTIGTTACESMNAAANIFLGMTEAPLLIRPYLPLMTKSEIHAVMTGGFATIAGSVLAAYINFGISASHLLSASVMAAPAALAFSKLVYPETEESKTQASSIKIEKGTESNALEAATNGASTAIKLVSNIAANLIAFVAFVALLDTVLSWMGSLIHWDFLSFEWILSKLFIPASLLMGVDWDDKEKVANLVGLKMVVNEFVAYKRLADYQKDNQLSARSEAIATYALCGFSNVSSIGIQIGALSALAPGRKSDFAQIALRAMITGTATCFLNACVAGTLLQQ</sequence>
<evidence type="ECO:0000313" key="6">
    <source>
        <dbReference type="Proteomes" id="UP000054359"/>
    </source>
</evidence>
<evidence type="ECO:0000313" key="5">
    <source>
        <dbReference type="EMBL" id="KFM80866.1"/>
    </source>
</evidence>
<proteinExistence type="predicted"/>
<feature type="domain" description="Concentrative nucleoside transporter C-terminal" evidence="3">
    <location>
        <begin position="81"/>
        <end position="289"/>
    </location>
</feature>
<dbReference type="OMA" id="QADIARC"/>
<reference evidence="5 6" key="1">
    <citation type="submission" date="2013-11" db="EMBL/GenBank/DDBJ databases">
        <title>Genome sequencing of Stegodyphus mimosarum.</title>
        <authorList>
            <person name="Bechsgaard J."/>
        </authorList>
    </citation>
    <scope>NUCLEOTIDE SEQUENCE [LARGE SCALE GENOMIC DNA]</scope>
</reference>
<keyword evidence="1" id="KW-0812">Transmembrane</keyword>
<feature type="transmembrane region" description="Helical" evidence="1">
    <location>
        <begin position="142"/>
        <end position="160"/>
    </location>
</feature>
<evidence type="ECO:0000256" key="2">
    <source>
        <dbReference type="SAM" id="SignalP"/>
    </source>
</evidence>
<feature type="transmembrane region" description="Helical" evidence="1">
    <location>
        <begin position="172"/>
        <end position="191"/>
    </location>
</feature>
<feature type="chain" id="PRO_5001830985" evidence="2">
    <location>
        <begin position="21"/>
        <end position="294"/>
    </location>
</feature>
<feature type="domain" description="Nucleoside transporter/FeoB GTPase Gate" evidence="4">
    <location>
        <begin position="2"/>
        <end position="76"/>
    </location>
</feature>
<dbReference type="PANTHER" id="PTHR10590">
    <property type="entry name" value="SODIUM/NUCLEOSIDE COTRANSPORTER"/>
    <property type="match status" value="1"/>
</dbReference>
<feature type="transmembrane region" description="Helical" evidence="1">
    <location>
        <begin position="234"/>
        <end position="258"/>
    </location>
</feature>
<feature type="signal peptide" evidence="2">
    <location>
        <begin position="1"/>
        <end position="20"/>
    </location>
</feature>
<dbReference type="Proteomes" id="UP000054359">
    <property type="component" value="Unassembled WGS sequence"/>
</dbReference>
<evidence type="ECO:0000259" key="3">
    <source>
        <dbReference type="Pfam" id="PF07662"/>
    </source>
</evidence>
<name>A0A087UU27_STEMI</name>
<dbReference type="GO" id="GO:0005886">
    <property type="term" value="C:plasma membrane"/>
    <property type="evidence" value="ECO:0007669"/>
    <property type="project" value="TreeGrafter"/>
</dbReference>
<dbReference type="InterPro" id="IPR011657">
    <property type="entry name" value="CNT_C_dom"/>
</dbReference>
<dbReference type="InterPro" id="IPR011642">
    <property type="entry name" value="Gate_dom"/>
</dbReference>
<accession>A0A087UU27</accession>
<dbReference type="GO" id="GO:0005415">
    <property type="term" value="F:nucleoside:sodium symporter activity"/>
    <property type="evidence" value="ECO:0007669"/>
    <property type="project" value="TreeGrafter"/>
</dbReference>
<organism evidence="5 6">
    <name type="scientific">Stegodyphus mimosarum</name>
    <name type="common">African social velvet spider</name>
    <dbReference type="NCBI Taxonomy" id="407821"/>
    <lineage>
        <taxon>Eukaryota</taxon>
        <taxon>Metazoa</taxon>
        <taxon>Ecdysozoa</taxon>
        <taxon>Arthropoda</taxon>
        <taxon>Chelicerata</taxon>
        <taxon>Arachnida</taxon>
        <taxon>Araneae</taxon>
        <taxon>Araneomorphae</taxon>
        <taxon>Entelegynae</taxon>
        <taxon>Eresoidea</taxon>
        <taxon>Eresidae</taxon>
        <taxon>Stegodyphus</taxon>
    </lineage>
</organism>
<keyword evidence="1" id="KW-1133">Transmembrane helix</keyword>